<comment type="caution">
    <text evidence="1">The sequence shown here is derived from an EMBL/GenBank/DDBJ whole genome shotgun (WGS) entry which is preliminary data.</text>
</comment>
<proteinExistence type="predicted"/>
<dbReference type="InterPro" id="IPR039139">
    <property type="entry name" value="CCDC170-like"/>
</dbReference>
<gene>
    <name evidence="1" type="ORF">GIL414_LOCUS46250</name>
</gene>
<protein>
    <submittedName>
        <fullName evidence="1">Uncharacterized protein</fullName>
    </submittedName>
</protein>
<accession>A0A8S3AY39</accession>
<evidence type="ECO:0000313" key="1">
    <source>
        <dbReference type="EMBL" id="CAF4778733.1"/>
    </source>
</evidence>
<dbReference type="PANTHER" id="PTHR18863:SF6">
    <property type="entry name" value="COILED-COIL DOMAIN-CONTAINING PROTEIN 170"/>
    <property type="match status" value="1"/>
</dbReference>
<dbReference type="PANTHER" id="PTHR18863">
    <property type="entry name" value="TSEC-2-RELATED"/>
    <property type="match status" value="1"/>
</dbReference>
<dbReference type="AlphaFoldDB" id="A0A8S3AY39"/>
<name>A0A8S3AY39_9BILA</name>
<dbReference type="Proteomes" id="UP000681720">
    <property type="component" value="Unassembled WGS sequence"/>
</dbReference>
<evidence type="ECO:0000313" key="2">
    <source>
        <dbReference type="Proteomes" id="UP000681720"/>
    </source>
</evidence>
<organism evidence="1 2">
    <name type="scientific">Rotaria magnacalcarata</name>
    <dbReference type="NCBI Taxonomy" id="392030"/>
    <lineage>
        <taxon>Eukaryota</taxon>
        <taxon>Metazoa</taxon>
        <taxon>Spiralia</taxon>
        <taxon>Gnathifera</taxon>
        <taxon>Rotifera</taxon>
        <taxon>Eurotatoria</taxon>
        <taxon>Bdelloidea</taxon>
        <taxon>Philodinida</taxon>
        <taxon>Philodinidae</taxon>
        <taxon>Rotaria</taxon>
    </lineage>
</organism>
<sequence length="80" mass="9369">LELEQRVKTLDNNYTTTEVYRENLKQDKAKFLHFLERLAAIMRIENVSNELGYELNPDVILARAEQLMKVENDSIADQKS</sequence>
<feature type="non-terminal residue" evidence="1">
    <location>
        <position position="1"/>
    </location>
</feature>
<reference evidence="1" key="1">
    <citation type="submission" date="2021-02" db="EMBL/GenBank/DDBJ databases">
        <authorList>
            <person name="Nowell W R."/>
        </authorList>
    </citation>
    <scope>NUCLEOTIDE SEQUENCE</scope>
</reference>
<feature type="non-terminal residue" evidence="1">
    <location>
        <position position="80"/>
    </location>
</feature>
<dbReference type="EMBL" id="CAJOBJ010144725">
    <property type="protein sequence ID" value="CAF4778733.1"/>
    <property type="molecule type" value="Genomic_DNA"/>
</dbReference>